<feature type="region of interest" description="Disordered" evidence="6">
    <location>
        <begin position="414"/>
        <end position="470"/>
    </location>
</feature>
<dbReference type="RefSeq" id="XP_021737473.1">
    <property type="nucleotide sequence ID" value="XM_021881781.1"/>
</dbReference>
<proteinExistence type="predicted"/>
<evidence type="ECO:0000313" key="8">
    <source>
        <dbReference type="EnsemblPlants" id="AUR62044604-RA:cds"/>
    </source>
</evidence>
<reference evidence="8" key="1">
    <citation type="journal article" date="2017" name="Nature">
        <title>The genome of Chenopodium quinoa.</title>
        <authorList>
            <person name="Jarvis D.E."/>
            <person name="Ho Y.S."/>
            <person name="Lightfoot D.J."/>
            <person name="Schmoeckel S.M."/>
            <person name="Li B."/>
            <person name="Borm T.J.A."/>
            <person name="Ohyanagi H."/>
            <person name="Mineta K."/>
            <person name="Michell C.T."/>
            <person name="Saber N."/>
            <person name="Kharbatia N.M."/>
            <person name="Rupper R.R."/>
            <person name="Sharp A.R."/>
            <person name="Dally N."/>
            <person name="Boughton B.A."/>
            <person name="Woo Y.H."/>
            <person name="Gao G."/>
            <person name="Schijlen E.G.W.M."/>
            <person name="Guo X."/>
            <person name="Momin A.A."/>
            <person name="Negrao S."/>
            <person name="Al-Babili S."/>
            <person name="Gehring C."/>
            <person name="Roessner U."/>
            <person name="Jung C."/>
            <person name="Murphy K."/>
            <person name="Arold S.T."/>
            <person name="Gojobori T."/>
            <person name="van der Linden C.G."/>
            <person name="van Loo E.N."/>
            <person name="Jellen E.N."/>
            <person name="Maughan P.J."/>
            <person name="Tester M."/>
        </authorList>
    </citation>
    <scope>NUCLEOTIDE SEQUENCE [LARGE SCALE GENOMIC DNA]</scope>
    <source>
        <strain evidence="8">cv. PI 614886</strain>
    </source>
</reference>
<dbReference type="Gene3D" id="1.10.510.10">
    <property type="entry name" value="Transferase(Phosphotransferase) domain 1"/>
    <property type="match status" value="2"/>
</dbReference>
<evidence type="ECO:0000256" key="4">
    <source>
        <dbReference type="ARBA" id="ARBA00047899"/>
    </source>
</evidence>
<dbReference type="Gene3D" id="3.30.200.20">
    <property type="entry name" value="Phosphorylase Kinase, domain 1"/>
    <property type="match status" value="1"/>
</dbReference>
<dbReference type="PANTHER" id="PTHR13902">
    <property type="entry name" value="SERINE/THREONINE-PROTEIN KINASE WNK WITH NO LYSINE -RELATED"/>
    <property type="match status" value="1"/>
</dbReference>
<dbReference type="InterPro" id="IPR008271">
    <property type="entry name" value="Ser/Thr_kinase_AS"/>
</dbReference>
<dbReference type="EC" id="2.7.11.1" evidence="1"/>
<name>A0A803NEQ0_CHEQI</name>
<dbReference type="EnsemblPlants" id="AUR62044604-RA">
    <property type="protein sequence ID" value="AUR62044604-RA:cds"/>
    <property type="gene ID" value="AUR62044604"/>
</dbReference>
<dbReference type="GO" id="GO:0005524">
    <property type="term" value="F:ATP binding"/>
    <property type="evidence" value="ECO:0007669"/>
    <property type="project" value="InterPro"/>
</dbReference>
<comment type="catalytic activity">
    <reaction evidence="4">
        <text>L-threonyl-[protein] + ATP = O-phospho-L-threonyl-[protein] + ADP + H(+)</text>
        <dbReference type="Rhea" id="RHEA:46608"/>
        <dbReference type="Rhea" id="RHEA-COMP:11060"/>
        <dbReference type="Rhea" id="RHEA-COMP:11605"/>
        <dbReference type="ChEBI" id="CHEBI:15378"/>
        <dbReference type="ChEBI" id="CHEBI:30013"/>
        <dbReference type="ChEBI" id="CHEBI:30616"/>
        <dbReference type="ChEBI" id="CHEBI:61977"/>
        <dbReference type="ChEBI" id="CHEBI:456216"/>
        <dbReference type="EC" id="2.7.11.1"/>
    </reaction>
</comment>
<evidence type="ECO:0000256" key="6">
    <source>
        <dbReference type="SAM" id="MobiDB-lite"/>
    </source>
</evidence>
<comment type="catalytic activity">
    <reaction evidence="5">
        <text>L-seryl-[protein] + ATP = O-phospho-L-seryl-[protein] + ADP + H(+)</text>
        <dbReference type="Rhea" id="RHEA:17989"/>
        <dbReference type="Rhea" id="RHEA-COMP:9863"/>
        <dbReference type="Rhea" id="RHEA-COMP:11604"/>
        <dbReference type="ChEBI" id="CHEBI:15378"/>
        <dbReference type="ChEBI" id="CHEBI:29999"/>
        <dbReference type="ChEBI" id="CHEBI:30616"/>
        <dbReference type="ChEBI" id="CHEBI:83421"/>
        <dbReference type="ChEBI" id="CHEBI:456216"/>
        <dbReference type="EC" id="2.7.11.1"/>
    </reaction>
</comment>
<keyword evidence="2" id="KW-0723">Serine/threonine-protein kinase</keyword>
<evidence type="ECO:0000256" key="2">
    <source>
        <dbReference type="ARBA" id="ARBA00022527"/>
    </source>
</evidence>
<dbReference type="InterPro" id="IPR000719">
    <property type="entry name" value="Prot_kinase_dom"/>
</dbReference>
<dbReference type="SUPFAM" id="SSF56112">
    <property type="entry name" value="Protein kinase-like (PK-like)"/>
    <property type="match status" value="1"/>
</dbReference>
<feature type="domain" description="Protein kinase" evidence="7">
    <location>
        <begin position="23"/>
        <end position="264"/>
    </location>
</feature>
<keyword evidence="9" id="KW-1185">Reference proteome</keyword>
<dbReference type="Gramene" id="AUR62044604-RA">
    <property type="protein sequence ID" value="AUR62044604-RA:cds"/>
    <property type="gene ID" value="AUR62044604"/>
</dbReference>
<dbReference type="GO" id="GO:0004674">
    <property type="term" value="F:protein serine/threonine kinase activity"/>
    <property type="evidence" value="ECO:0007669"/>
    <property type="project" value="UniProtKB-KW"/>
</dbReference>
<protein>
    <recommendedName>
        <fullName evidence="1">non-specific serine/threonine protein kinase</fullName>
        <ecNumber evidence="1">2.7.11.1</ecNumber>
    </recommendedName>
</protein>
<gene>
    <name evidence="8" type="primary">LOC110703983</name>
</gene>
<sequence>MAASSSQANDYTVRETDPTTRFARYEIFIGEGSSKKVYRGLDRRYGTEIAWSKVRLLPGKEASRENLEELCAEPELLRSLDHENITKCYHYWIDDDQKVVHMITEFCSSGNLTDYSREHVPALVGNMAIKIWCRQILSALHYLHTHNPPITHRDIKCSNIFVKGNTSTIKLGDLGIAKIFESGSTPAFQTDIFSFGTSLTQMMNKEVQITELSSDNDLVDIGFKPVGLLSVTDPQMKQLIDKCIDFAPDIVRPSALDLLNDPLLAVDVADTSTASTCAGSLSLNESVQDQVAGLLLQPTEVLMEFDSGYKKFWLQGKMSEDVSISITLRIIIDGLDMVRMISFEFLLGVDTIPDIMENIRREIDSSAKVIALVSKNMEQLITEFPYEHCDSNTPSTVAVEDWCLQDLFSEETFSDDAPRAHEKSNYAPPSGNERRPNDATPRTSSNRSHHNEDAEQQQSQHGRSEDNRRRGNWKLSLCSWCAKF</sequence>
<dbReference type="OrthoDB" id="4062651at2759"/>
<dbReference type="Pfam" id="PF00069">
    <property type="entry name" value="Pkinase"/>
    <property type="match status" value="1"/>
</dbReference>
<organism evidence="8 9">
    <name type="scientific">Chenopodium quinoa</name>
    <name type="common">Quinoa</name>
    <dbReference type="NCBI Taxonomy" id="63459"/>
    <lineage>
        <taxon>Eukaryota</taxon>
        <taxon>Viridiplantae</taxon>
        <taxon>Streptophyta</taxon>
        <taxon>Embryophyta</taxon>
        <taxon>Tracheophyta</taxon>
        <taxon>Spermatophyta</taxon>
        <taxon>Magnoliopsida</taxon>
        <taxon>eudicotyledons</taxon>
        <taxon>Gunneridae</taxon>
        <taxon>Pentapetalae</taxon>
        <taxon>Caryophyllales</taxon>
        <taxon>Chenopodiaceae</taxon>
        <taxon>Chenopodioideae</taxon>
        <taxon>Atripliceae</taxon>
        <taxon>Chenopodium</taxon>
    </lineage>
</organism>
<dbReference type="Proteomes" id="UP000596660">
    <property type="component" value="Unplaced"/>
</dbReference>
<reference evidence="8" key="2">
    <citation type="submission" date="2021-03" db="UniProtKB">
        <authorList>
            <consortium name="EnsemblPlants"/>
        </authorList>
    </citation>
    <scope>IDENTIFICATION</scope>
</reference>
<dbReference type="GeneID" id="110703983"/>
<dbReference type="KEGG" id="cqi:110703983"/>
<evidence type="ECO:0000256" key="3">
    <source>
        <dbReference type="ARBA" id="ARBA00022777"/>
    </source>
</evidence>
<dbReference type="InterPro" id="IPR050588">
    <property type="entry name" value="WNK_Ser-Thr_kinase"/>
</dbReference>
<keyword evidence="3" id="KW-0418">Kinase</keyword>
<evidence type="ECO:0000313" key="9">
    <source>
        <dbReference type="Proteomes" id="UP000596660"/>
    </source>
</evidence>
<dbReference type="PROSITE" id="PS50011">
    <property type="entry name" value="PROTEIN_KINASE_DOM"/>
    <property type="match status" value="1"/>
</dbReference>
<dbReference type="AlphaFoldDB" id="A0A803NEQ0"/>
<dbReference type="InterPro" id="IPR011009">
    <property type="entry name" value="Kinase-like_dom_sf"/>
</dbReference>
<dbReference type="PROSITE" id="PS00108">
    <property type="entry name" value="PROTEIN_KINASE_ST"/>
    <property type="match status" value="1"/>
</dbReference>
<evidence type="ECO:0000256" key="5">
    <source>
        <dbReference type="ARBA" id="ARBA00048679"/>
    </source>
</evidence>
<evidence type="ECO:0000259" key="7">
    <source>
        <dbReference type="PROSITE" id="PS50011"/>
    </source>
</evidence>
<keyword evidence="3" id="KW-0808">Transferase</keyword>
<evidence type="ECO:0000256" key="1">
    <source>
        <dbReference type="ARBA" id="ARBA00012513"/>
    </source>
</evidence>
<dbReference type="SMART" id="SM00220">
    <property type="entry name" value="S_TKc"/>
    <property type="match status" value="1"/>
</dbReference>
<dbReference type="SMR" id="A0A803NEQ0"/>
<accession>A0A803NEQ0</accession>